<organism evidence="10 11">
    <name type="scientific">Mediterraneibacter catenae</name>
    <dbReference type="NCBI Taxonomy" id="2594882"/>
    <lineage>
        <taxon>Bacteria</taxon>
        <taxon>Bacillati</taxon>
        <taxon>Bacillota</taxon>
        <taxon>Clostridia</taxon>
        <taxon>Lachnospirales</taxon>
        <taxon>Lachnospiraceae</taxon>
        <taxon>Mediterraneibacter</taxon>
    </lineage>
</organism>
<evidence type="ECO:0000256" key="7">
    <source>
        <dbReference type="ARBA" id="ARBA00023136"/>
    </source>
</evidence>
<keyword evidence="5 8" id="KW-0812">Transmembrane</keyword>
<evidence type="ECO:0000256" key="2">
    <source>
        <dbReference type="ARBA" id="ARBA00007069"/>
    </source>
</evidence>
<dbReference type="GO" id="GO:0005886">
    <property type="term" value="C:plasma membrane"/>
    <property type="evidence" value="ECO:0007669"/>
    <property type="project" value="UniProtKB-SubCell"/>
</dbReference>
<protein>
    <submittedName>
        <fullName evidence="10">ABC transporter permease subunit</fullName>
    </submittedName>
</protein>
<dbReference type="OrthoDB" id="8404154at2"/>
<feature type="transmembrane region" description="Helical" evidence="8">
    <location>
        <begin position="199"/>
        <end position="226"/>
    </location>
</feature>
<evidence type="ECO:0000256" key="4">
    <source>
        <dbReference type="ARBA" id="ARBA00022475"/>
    </source>
</evidence>
<dbReference type="Gene3D" id="1.10.3720.10">
    <property type="entry name" value="MetI-like"/>
    <property type="match status" value="1"/>
</dbReference>
<evidence type="ECO:0000256" key="5">
    <source>
        <dbReference type="ARBA" id="ARBA00022692"/>
    </source>
</evidence>
<proteinExistence type="inferred from homology"/>
<keyword evidence="11" id="KW-1185">Reference proteome</keyword>
<evidence type="ECO:0000256" key="6">
    <source>
        <dbReference type="ARBA" id="ARBA00022989"/>
    </source>
</evidence>
<feature type="domain" description="ABC transmembrane type-1" evidence="9">
    <location>
        <begin position="62"/>
        <end position="270"/>
    </location>
</feature>
<dbReference type="PANTHER" id="PTHR42929:SF1">
    <property type="entry name" value="INNER MEMBRANE ABC TRANSPORTER PERMEASE PROTEIN YDCU-RELATED"/>
    <property type="match status" value="1"/>
</dbReference>
<feature type="transmembrane region" description="Helical" evidence="8">
    <location>
        <begin position="142"/>
        <end position="167"/>
    </location>
</feature>
<dbReference type="PANTHER" id="PTHR42929">
    <property type="entry name" value="INNER MEMBRANE ABC TRANSPORTER PERMEASE PROTEIN YDCU-RELATED-RELATED"/>
    <property type="match status" value="1"/>
</dbReference>
<dbReference type="RefSeq" id="WP_150310474.1">
    <property type="nucleotide sequence ID" value="NZ_VMSO01000004.1"/>
</dbReference>
<keyword evidence="4" id="KW-1003">Cell membrane</keyword>
<evidence type="ECO:0000259" key="9">
    <source>
        <dbReference type="PROSITE" id="PS50928"/>
    </source>
</evidence>
<gene>
    <name evidence="10" type="ORF">FNY66_05125</name>
</gene>
<accession>A0A5M9HZP4</accession>
<evidence type="ECO:0000256" key="1">
    <source>
        <dbReference type="ARBA" id="ARBA00004651"/>
    </source>
</evidence>
<dbReference type="AlphaFoldDB" id="A0A5M9HZP4"/>
<dbReference type="InterPro" id="IPR000515">
    <property type="entry name" value="MetI-like"/>
</dbReference>
<reference evidence="10" key="1">
    <citation type="submission" date="2019-07" db="EMBL/GenBank/DDBJ databases">
        <authorList>
            <person name="Wongkuna S."/>
            <person name="Scaria J."/>
        </authorList>
    </citation>
    <scope>NUCLEOTIDE SEQUENCE [LARGE SCALE GENOMIC DNA]</scope>
    <source>
        <strain evidence="10">SW178</strain>
    </source>
</reference>
<dbReference type="Pfam" id="PF00528">
    <property type="entry name" value="BPD_transp_1"/>
    <property type="match status" value="1"/>
</dbReference>
<dbReference type="InterPro" id="IPR035906">
    <property type="entry name" value="MetI-like_sf"/>
</dbReference>
<comment type="caution">
    <text evidence="10">The sequence shown here is derived from an EMBL/GenBank/DDBJ whole genome shotgun (WGS) entry which is preliminary data.</text>
</comment>
<evidence type="ECO:0000256" key="3">
    <source>
        <dbReference type="ARBA" id="ARBA00022448"/>
    </source>
</evidence>
<evidence type="ECO:0000313" key="11">
    <source>
        <dbReference type="Proteomes" id="UP000322025"/>
    </source>
</evidence>
<keyword evidence="7 8" id="KW-0472">Membrane</keyword>
<dbReference type="Proteomes" id="UP000322025">
    <property type="component" value="Unassembled WGS sequence"/>
</dbReference>
<evidence type="ECO:0000313" key="10">
    <source>
        <dbReference type="EMBL" id="KAA8502123.1"/>
    </source>
</evidence>
<keyword evidence="3 8" id="KW-0813">Transport</keyword>
<dbReference type="CDD" id="cd06261">
    <property type="entry name" value="TM_PBP2"/>
    <property type="match status" value="1"/>
</dbReference>
<sequence length="281" mass="31217">MKTQKKTYLFALAPFLLLCLLFEIIPVIYTVVRSFFPEGGEIGFTLDNYINIFTGKLYQQAIINSLLISVLSSVIGLIVAFIGAKAVHEEKGKLKQVFMSILNMVSNFSGVPLAFAYIIMFGNIGVMTMIGANYGIEFLAEFPLYSVWGLLLIYVYFQIPLSTLLLIPAFDSIRKEWKEAVALLGGSRMTFWRKVGIPVLMPSILGTFSVLFANALAAYASAYALLMNNVSLLPIRLSEQFVGDIIQRPEFGSAIAVVMMVFMVLAIFVQNKMTPKKGGRR</sequence>
<feature type="transmembrane region" description="Helical" evidence="8">
    <location>
        <begin position="105"/>
        <end position="130"/>
    </location>
</feature>
<comment type="similarity">
    <text evidence="2">Belongs to the binding-protein-dependent transport system permease family. CysTW subfamily.</text>
</comment>
<dbReference type="EMBL" id="VMSO01000004">
    <property type="protein sequence ID" value="KAA8502123.1"/>
    <property type="molecule type" value="Genomic_DNA"/>
</dbReference>
<comment type="subcellular location">
    <subcellularLocation>
        <location evidence="1 8">Cell membrane</location>
        <topology evidence="1 8">Multi-pass membrane protein</topology>
    </subcellularLocation>
</comment>
<feature type="transmembrane region" description="Helical" evidence="8">
    <location>
        <begin position="61"/>
        <end position="84"/>
    </location>
</feature>
<name>A0A5M9HZP4_9FIRM</name>
<evidence type="ECO:0000256" key="8">
    <source>
        <dbReference type="RuleBase" id="RU363032"/>
    </source>
</evidence>
<keyword evidence="6 8" id="KW-1133">Transmembrane helix</keyword>
<dbReference type="GO" id="GO:0055085">
    <property type="term" value="P:transmembrane transport"/>
    <property type="evidence" value="ECO:0007669"/>
    <property type="project" value="InterPro"/>
</dbReference>
<feature type="transmembrane region" description="Helical" evidence="8">
    <location>
        <begin position="7"/>
        <end position="29"/>
    </location>
</feature>
<dbReference type="SUPFAM" id="SSF161098">
    <property type="entry name" value="MetI-like"/>
    <property type="match status" value="1"/>
</dbReference>
<dbReference type="PROSITE" id="PS50928">
    <property type="entry name" value="ABC_TM1"/>
    <property type="match status" value="1"/>
</dbReference>
<feature type="transmembrane region" description="Helical" evidence="8">
    <location>
        <begin position="251"/>
        <end position="271"/>
    </location>
</feature>